<evidence type="ECO:0000259" key="2">
    <source>
        <dbReference type="Pfam" id="PF09949"/>
    </source>
</evidence>
<dbReference type="EMBL" id="JAAAUY010000161">
    <property type="protein sequence ID" value="KAF9334198.1"/>
    <property type="molecule type" value="Genomic_DNA"/>
</dbReference>
<comment type="caution">
    <text evidence="3">The sequence shown here is derived from an EMBL/GenBank/DDBJ whole genome shotgun (WGS) entry which is preliminary data.</text>
</comment>
<feature type="compositionally biased region" description="Low complexity" evidence="1">
    <location>
        <begin position="765"/>
        <end position="774"/>
    </location>
</feature>
<feature type="compositionally biased region" description="Basic and acidic residues" evidence="1">
    <location>
        <begin position="731"/>
        <end position="743"/>
    </location>
</feature>
<feature type="compositionally biased region" description="Low complexity" evidence="1">
    <location>
        <begin position="580"/>
        <end position="612"/>
    </location>
</feature>
<dbReference type="Pfam" id="PF09949">
    <property type="entry name" value="APP1_cat"/>
    <property type="match status" value="1"/>
</dbReference>
<dbReference type="PANTHER" id="PTHR28208">
    <property type="entry name" value="PHOSPHATIDATE PHOSPHATASE APP1"/>
    <property type="match status" value="1"/>
</dbReference>
<protein>
    <recommendedName>
        <fullName evidence="2">Phosphatidate phosphatase APP1 catalytic domain-containing protein</fullName>
    </recommendedName>
</protein>
<feature type="region of interest" description="Disordered" evidence="1">
    <location>
        <begin position="580"/>
        <end position="669"/>
    </location>
</feature>
<feature type="domain" description="Phosphatidate phosphatase APP1 catalytic" evidence="2">
    <location>
        <begin position="350"/>
        <end position="497"/>
    </location>
</feature>
<dbReference type="GO" id="GO:0008195">
    <property type="term" value="F:phosphatidate phosphatase activity"/>
    <property type="evidence" value="ECO:0007669"/>
    <property type="project" value="InterPro"/>
</dbReference>
<feature type="compositionally biased region" description="Polar residues" evidence="1">
    <location>
        <begin position="775"/>
        <end position="784"/>
    </location>
</feature>
<feature type="region of interest" description="Disordered" evidence="1">
    <location>
        <begin position="719"/>
        <end position="784"/>
    </location>
</feature>
<proteinExistence type="predicted"/>
<evidence type="ECO:0000313" key="3">
    <source>
        <dbReference type="EMBL" id="KAF9334198.1"/>
    </source>
</evidence>
<evidence type="ECO:0000256" key="1">
    <source>
        <dbReference type="SAM" id="MobiDB-lite"/>
    </source>
</evidence>
<gene>
    <name evidence="3" type="ORF">BG006_002572</name>
</gene>
<reference evidence="3" key="1">
    <citation type="journal article" date="2020" name="Fungal Divers.">
        <title>Resolving the Mortierellaceae phylogeny through synthesis of multi-gene phylogenetics and phylogenomics.</title>
        <authorList>
            <person name="Vandepol N."/>
            <person name="Liber J."/>
            <person name="Desiro A."/>
            <person name="Na H."/>
            <person name="Kennedy M."/>
            <person name="Barry K."/>
            <person name="Grigoriev I.V."/>
            <person name="Miller A.N."/>
            <person name="O'Donnell K."/>
            <person name="Stajich J.E."/>
            <person name="Bonito G."/>
        </authorList>
    </citation>
    <scope>NUCLEOTIDE SEQUENCE</scope>
    <source>
        <strain evidence="3">NVP1</strain>
    </source>
</reference>
<dbReference type="InterPro" id="IPR052935">
    <property type="entry name" value="Mg2+_PAP"/>
</dbReference>
<feature type="region of interest" description="Disordered" evidence="1">
    <location>
        <begin position="208"/>
        <end position="268"/>
    </location>
</feature>
<evidence type="ECO:0000313" key="4">
    <source>
        <dbReference type="Proteomes" id="UP000696485"/>
    </source>
</evidence>
<keyword evidence="4" id="KW-1185">Reference proteome</keyword>
<feature type="region of interest" description="Disordered" evidence="1">
    <location>
        <begin position="126"/>
        <end position="147"/>
    </location>
</feature>
<dbReference type="Proteomes" id="UP000696485">
    <property type="component" value="Unassembled WGS sequence"/>
</dbReference>
<name>A0A9P5SQH3_9FUNG</name>
<sequence length="784" mass="86421">MSMARKLAGVTKDNKVYDTLESRFGMFLASNTQGARFSIQCVGLAKTTQMELAGDTTSHDPTVNELMSELKTPEGAKAAEEAAQDKAFLRKSLEEDRGGILQMSSNPPSPLVKSKQVIENAMYFHKQEQRSRSQTPVDNQQQQRRGQNIQVQNAEQLKYLPGGAPLTKLTSPESEVTLSDRWSKGAAFAKGVYRKYKPVVMAQINSNNNSVDSLRPYPDQHQQQQLSDSSTRTSSSLSDYSKDEITDVYTTSRCEPGPPSANRNDSGDTVLSQTITHYEDLGHGSFPTVQISSKPGGHFDGTLRVSLDEVDVNRQEEGGGHRRFLKLHAYHSDMTEHCHGIVNLIDPEGISIISDIDDTIKETNVVAGTRIILRNTFLKDMRDVPGMASVYNRWWKRGAAVHYVSNSPWQLIPSLLDFFHTHKFPPGSAHLRLHEGVLKTYYMTPGEHKRRCIKEIMADFPDRKFILVGDSGEIDMEIYTEIALAHPSQVFKIFIRDISTARLREEAMKAPAPRVTSFTSMLPKAPITAVTTGFGFFSRQSNQAFGSTMENNQGSASSEPWDHKEEQLLEDFYNVNKDSGSSFSISQSSTRDQNAGSSPAPSTATASSQQSGYPFPKTDKSGNTVNADAPLIDVSLDDQPATTEGALGSGSPDSGRESPTPGALPLPQVPVAKNPYEIWMDRVEACEKKLPNGMLTFFESTDMLEQDILVNALFDQYGTSSPTSPGSEYGQESRDSSDDDHHDLHLHHLHHHRGLQRQDSANKDSSPGSSNASSGRNTPTPSQA</sequence>
<dbReference type="PANTHER" id="PTHR28208:SF3">
    <property type="entry name" value="PHOSPHATIDATE PHOSPHATASE APP1"/>
    <property type="match status" value="1"/>
</dbReference>
<accession>A0A9P5SQH3</accession>
<feature type="compositionally biased region" description="Low complexity" evidence="1">
    <location>
        <begin position="220"/>
        <end position="239"/>
    </location>
</feature>
<organism evidence="3 4">
    <name type="scientific">Podila minutissima</name>
    <dbReference type="NCBI Taxonomy" id="64525"/>
    <lineage>
        <taxon>Eukaryota</taxon>
        <taxon>Fungi</taxon>
        <taxon>Fungi incertae sedis</taxon>
        <taxon>Mucoromycota</taxon>
        <taxon>Mortierellomycotina</taxon>
        <taxon>Mortierellomycetes</taxon>
        <taxon>Mortierellales</taxon>
        <taxon>Mortierellaceae</taxon>
        <taxon>Podila</taxon>
    </lineage>
</organism>
<dbReference type="AlphaFoldDB" id="A0A9P5SQH3"/>
<feature type="compositionally biased region" description="Basic residues" evidence="1">
    <location>
        <begin position="744"/>
        <end position="755"/>
    </location>
</feature>
<dbReference type="InterPro" id="IPR019236">
    <property type="entry name" value="APP1_cat"/>
</dbReference>